<dbReference type="OrthoDB" id="9797030at2"/>
<keyword evidence="2" id="KW-1185">Reference proteome</keyword>
<dbReference type="InterPro" id="IPR027417">
    <property type="entry name" value="P-loop_NTPase"/>
</dbReference>
<dbReference type="SUPFAM" id="SSF52540">
    <property type="entry name" value="P-loop containing nucleoside triphosphate hydrolases"/>
    <property type="match status" value="1"/>
</dbReference>
<dbReference type="InterPro" id="IPR006597">
    <property type="entry name" value="Sel1-like"/>
</dbReference>
<dbReference type="InterPro" id="IPR052752">
    <property type="entry name" value="NACHT-WD_repeat"/>
</dbReference>
<name>A0A0M5KYW1_9SPHN</name>
<gene>
    <name evidence="1" type="ORF">AMC99_02113</name>
</gene>
<dbReference type="SUPFAM" id="SSF51004">
    <property type="entry name" value="C-terminal (heme d1) domain of cytochrome cd1-nitrite reductase"/>
    <property type="match status" value="1"/>
</dbReference>
<dbReference type="STRING" id="361183.AMC99_02113"/>
<dbReference type="SMART" id="SM00671">
    <property type="entry name" value="SEL1"/>
    <property type="match status" value="2"/>
</dbReference>
<dbReference type="InterPro" id="IPR015943">
    <property type="entry name" value="WD40/YVTN_repeat-like_dom_sf"/>
</dbReference>
<dbReference type="InterPro" id="IPR011990">
    <property type="entry name" value="TPR-like_helical_dom_sf"/>
</dbReference>
<dbReference type="Gene3D" id="2.130.10.10">
    <property type="entry name" value="YVTN repeat-like/Quinoprotein amine dehydrogenase"/>
    <property type="match status" value="1"/>
</dbReference>
<dbReference type="Proteomes" id="UP000057938">
    <property type="component" value="Chromosome"/>
</dbReference>
<dbReference type="PANTHER" id="PTHR19871">
    <property type="entry name" value="BETA TRANSDUCIN-RELATED PROTEIN"/>
    <property type="match status" value="1"/>
</dbReference>
<dbReference type="EMBL" id="CP012669">
    <property type="protein sequence ID" value="ALE17399.1"/>
    <property type="molecule type" value="Genomic_DNA"/>
</dbReference>
<sequence>MQVDRIFLSSTFLDFAWEREFLNTTLVPALNEELRTEGREIDLLDLRWGVSRDAGLDNHAVDICMDEIRRSRASGARPYFLYLGSDRPGWIPLPRLLGQTDHRAILDILSRNDDGAAALFDGLYRAENNFIAPTYTLCNRENFEAAHGVEWTQAEERVRNAIDAHLDHLSPGMAQRLSTPVTLQELELGLSLVDGDAGRIGAMWRNEKLTLFGRMTKARSAGGDGWRERVEHMFADKGASLEELERSGEHDKAYRAAFAEWARKVLMRAAQPPKADSKESVPAAAPTALIERKCVASLARQIDVTTRQPILIFGSSGCGKSVIVDQLVDCRPEAIVVRPGRESHRLDAEGFASLVVRAIGGAPSEGGQASEALVELRQRLERSFSSDVLLVVDGLDECDWRDFGEAVSWIPAEAGERLRLAITTCDDGIRSAFADIFTRDAILTLAEFDDEETRLAVESFLGASGRRLQPEQYEKLFEGLEDMPAKAVATRIASTIARSLSEHDELQANESRLEAWIASWIEHLVNREGHGQRLAEATLALLAAARRSITEANLFDAVRDDAEILAWLRDSFPDAVALDTLPRTAFSRLIGSLSPLLETTERDGELHYAFIHHALKRAVWERVHPTCGEWAHDRLFNLATDRIELGRAQGFDDPHSLSEIVYQAASLGAPARARLEQQLLDPTFMAAKTGCEALADTLAELETLRVADWLGSPIIRQYAEMIGEERHNLVRLEMEEERELYLRQRVGRDFASNPLRGHFREDERVARLCLQSPRIPGVRVADAVSPRHVSFIQPVGRDLAIGQKDGSISIVDGEYGNLRATLPGHGQIKGMTLVPESGRILTWGTRGDLALSSVSAARELHRFDIGSGPVLGAVPTEEGAWLVIGGSPLAVHRFDSAGEKVESRSFDLETGPSVKMTNNGFEEAWRFGPERVATALMGRRGHMHFDQQADIANLGEGLVAIYGFQLLVVWSVQHGKVLFSANQVENDMWVPWQVRRDGKDVLVLSRGGGLARLDPASISMTVEKLARAVGGVERIDDERLLVFRQQDDGTIATEIVNPATLQIVEQQNWPNIADQGFFRRATSLMTRGVTPLGPLLLAWSAEGHFLLDHASGEIAPIPLRELALSLTPGPHLPGNAAMLINNGNPQVLFIDGQSLDLEPLVSGIATCTDLGDGRALLTLDDQRAVIWDADATIRWIIEDQDGGDPAAARLAGQSILLANGDIISRDRSPDAGFSRFSTLGTFLFGQNGPDGPLVVADTSGPLGEVAAAGEGRIDCLLTARDPIIGQIYPNVAYLGIRGEHLVTGLNGGAASTTFPIPSDDKAAVGPLGDLSRVKRIMATSDGLLLLRRRSIEKLVAKNSLLTQFERSTLLDGKVLMFDQPNAHFAATAWFAHDGIGLTAIQDHFQGKGLEARLFQSFDTQKGVRGAKFIVAPDGLVQTLQGFAYRDENGRFQHLTCDAASGKISVEPVEEAITLPLPLRERMEDIHGPNDGGTYWEMSVPQGLTFTLSSGALSATLDHGRIIMRSDEGERSFFFPAGFDLLDAVHHAGMLIILIRSEGVLQLLHCGPAELVPEQIPYSHGAPDRRALRRLGLVDIVAEMPPSQAGHGMVFSKEKETAHQRRELPEIIETNLLIGKGNEAEKDMFLLEAMIGDAAGDNSHATKSGAAHRLAALHRVLGGELDFEAYRRERFVSSSTDDAEVLVKPWLDALISAVLTQPDFGTKVKAKNYAIRSQIAAAGVDPSSQRELSDLFHLIENPPPLSEPSKRTDGSTREQEFMDLSKADMAQRHDEAIELDQRGHSAEAEAILEELAKAGFAESAWSLCVMHHAGRASSPSKESERKYLTMAAEGGLDKARTNLANMLMQGEGGPQDLAGARHWSKLALDNGDRTAAMSYVVATLTDPSADQTEKQVALAILEMEARSGNPRALALIQRLKGDG</sequence>
<accession>A0A0M5KYW1</accession>
<dbReference type="RefSeq" id="WP_061926283.1">
    <property type="nucleotide sequence ID" value="NZ_CP012669.1"/>
</dbReference>
<organism evidence="1 2">
    <name type="scientific">Altererythrobacter epoxidivorans</name>
    <dbReference type="NCBI Taxonomy" id="361183"/>
    <lineage>
        <taxon>Bacteria</taxon>
        <taxon>Pseudomonadati</taxon>
        <taxon>Pseudomonadota</taxon>
        <taxon>Alphaproteobacteria</taxon>
        <taxon>Sphingomonadales</taxon>
        <taxon>Erythrobacteraceae</taxon>
        <taxon>Altererythrobacter</taxon>
    </lineage>
</organism>
<protein>
    <submittedName>
        <fullName evidence="1">Uncharacterized protein</fullName>
    </submittedName>
</protein>
<evidence type="ECO:0000313" key="1">
    <source>
        <dbReference type="EMBL" id="ALE17399.1"/>
    </source>
</evidence>
<proteinExistence type="predicted"/>
<dbReference type="Gene3D" id="1.25.40.10">
    <property type="entry name" value="Tetratricopeptide repeat domain"/>
    <property type="match status" value="1"/>
</dbReference>
<dbReference type="PANTHER" id="PTHR19871:SF14">
    <property type="entry name" value="DUF4062 DOMAIN-CONTAINING PROTEIN"/>
    <property type="match status" value="1"/>
</dbReference>
<dbReference type="SUPFAM" id="SSF81901">
    <property type="entry name" value="HCP-like"/>
    <property type="match status" value="1"/>
</dbReference>
<dbReference type="Gene3D" id="3.40.50.300">
    <property type="entry name" value="P-loop containing nucleotide triphosphate hydrolases"/>
    <property type="match status" value="1"/>
</dbReference>
<dbReference type="SUPFAM" id="SSF50998">
    <property type="entry name" value="Quinoprotein alcohol dehydrogenase-like"/>
    <property type="match status" value="1"/>
</dbReference>
<dbReference type="PATRIC" id="fig|361183.4.peg.2082"/>
<evidence type="ECO:0000313" key="2">
    <source>
        <dbReference type="Proteomes" id="UP000057938"/>
    </source>
</evidence>
<dbReference type="InterPro" id="IPR011047">
    <property type="entry name" value="Quinoprotein_ADH-like_sf"/>
</dbReference>
<reference evidence="1 2" key="1">
    <citation type="submission" date="2015-09" db="EMBL/GenBank/DDBJ databases">
        <title>Complete genome sequence of a benzo[a]pyrene-degrading bacterium Altererythrobacter epoxidivorans CGMCC 1.7731T.</title>
        <authorList>
            <person name="Li Z."/>
            <person name="Cheng H."/>
            <person name="Huo Y."/>
            <person name="Xu X."/>
        </authorList>
    </citation>
    <scope>NUCLEOTIDE SEQUENCE [LARGE SCALE GENOMIC DNA]</scope>
    <source>
        <strain evidence="1 2">CGMCC 1.7731</strain>
    </source>
</reference>
<dbReference type="InterPro" id="IPR011048">
    <property type="entry name" value="Haem_d1_sf"/>
</dbReference>
<dbReference type="KEGG" id="aep:AMC99_02113"/>